<protein>
    <submittedName>
        <fullName evidence="1">Uncharacterized protein</fullName>
    </submittedName>
</protein>
<evidence type="ECO:0000313" key="1">
    <source>
        <dbReference type="EMBL" id="CAI4033796.1"/>
    </source>
</evidence>
<proteinExistence type="predicted"/>
<dbReference type="KEGG" id="nti:DNFV4_04238"/>
<dbReference type="RefSeq" id="WP_370693595.1">
    <property type="nucleotide sequence ID" value="NZ_OX365700.1"/>
</dbReference>
<accession>A0AA86T8T6</accession>
<dbReference type="AlphaFoldDB" id="A0AA86T8T6"/>
<dbReference type="Proteomes" id="UP001179121">
    <property type="component" value="Chromosome"/>
</dbReference>
<reference evidence="1" key="1">
    <citation type="submission" date="2022-10" db="EMBL/GenBank/DDBJ databases">
        <authorList>
            <person name="Koch H."/>
        </authorList>
    </citation>
    <scope>NUCLEOTIDE SEQUENCE</scope>
    <source>
        <strain evidence="1">DNF</strain>
    </source>
</reference>
<evidence type="ECO:0000313" key="2">
    <source>
        <dbReference type="Proteomes" id="UP001179121"/>
    </source>
</evidence>
<gene>
    <name evidence="1" type="ORF">DNFV4_04238</name>
</gene>
<dbReference type="EMBL" id="OX365700">
    <property type="protein sequence ID" value="CAI4033796.1"/>
    <property type="molecule type" value="Genomic_DNA"/>
</dbReference>
<organism evidence="1 2">
    <name type="scientific">Nitrospira tepida</name>
    <dbReference type="NCBI Taxonomy" id="2973512"/>
    <lineage>
        <taxon>Bacteria</taxon>
        <taxon>Pseudomonadati</taxon>
        <taxon>Nitrospirota</taxon>
        <taxon>Nitrospiria</taxon>
        <taxon>Nitrospirales</taxon>
        <taxon>Nitrospiraceae</taxon>
        <taxon>Nitrospira</taxon>
    </lineage>
</organism>
<keyword evidence="2" id="KW-1185">Reference proteome</keyword>
<sequence length="59" mass="6956">MRKQRRTKLVHEGRYLAEVDVELLVTDDEWSPYLSVQDAYKLDDVREALKKGLFRKSCG</sequence>
<name>A0AA86T8T6_9BACT</name>